<dbReference type="eggNOG" id="COG2197">
    <property type="taxonomic scope" value="Bacteria"/>
</dbReference>
<dbReference type="InterPro" id="IPR044930">
    <property type="entry name" value="Homing_endonuclease_His-Me"/>
</dbReference>
<dbReference type="Pfam" id="PF13392">
    <property type="entry name" value="HNH_3"/>
    <property type="match status" value="1"/>
</dbReference>
<dbReference type="InterPro" id="IPR003615">
    <property type="entry name" value="HNH_nuc"/>
</dbReference>
<dbReference type="Proteomes" id="UP000001402">
    <property type="component" value="Chromosome"/>
</dbReference>
<dbReference type="GO" id="GO:0004519">
    <property type="term" value="F:endonuclease activity"/>
    <property type="evidence" value="ECO:0007669"/>
    <property type="project" value="InterPro"/>
</dbReference>
<dbReference type="Gene3D" id="3.90.75.10">
    <property type="entry name" value="Homing Intron 3 (I-ppo) Encoded Endonuclease, Chain A"/>
    <property type="match status" value="1"/>
</dbReference>
<proteinExistence type="predicted"/>
<name>E6VL69_RHOPX</name>
<organism evidence="3 4">
    <name type="scientific">Rhodopseudomonas palustris (strain DX-1)</name>
    <dbReference type="NCBI Taxonomy" id="652103"/>
    <lineage>
        <taxon>Bacteria</taxon>
        <taxon>Pseudomonadati</taxon>
        <taxon>Pseudomonadota</taxon>
        <taxon>Alphaproteobacteria</taxon>
        <taxon>Hyphomicrobiales</taxon>
        <taxon>Nitrobacteraceae</taxon>
        <taxon>Rhodopseudomonas</taxon>
    </lineage>
</organism>
<accession>E6VL69</accession>
<evidence type="ECO:0000256" key="1">
    <source>
        <dbReference type="SAM" id="MobiDB-lite"/>
    </source>
</evidence>
<dbReference type="AlphaFoldDB" id="E6VL69"/>
<evidence type="ECO:0000259" key="2">
    <source>
        <dbReference type="Pfam" id="PF13392"/>
    </source>
</evidence>
<dbReference type="InterPro" id="IPR044925">
    <property type="entry name" value="His-Me_finger_sf"/>
</dbReference>
<reference evidence="3" key="1">
    <citation type="submission" date="2010-12" db="EMBL/GenBank/DDBJ databases">
        <title>Complete sequence of Rhodopseudomonas palustris DX-1.</title>
        <authorList>
            <consortium name="US DOE Joint Genome Institute"/>
            <person name="Lucas S."/>
            <person name="Copeland A."/>
            <person name="Lapidus A."/>
            <person name="Cheng J.-F."/>
            <person name="Goodwin L."/>
            <person name="Pitluck S."/>
            <person name="Misra M."/>
            <person name="Chertkov O."/>
            <person name="Detter J.C."/>
            <person name="Han C."/>
            <person name="Tapia R."/>
            <person name="Land M."/>
            <person name="Hauser L."/>
            <person name="Kyrpides N."/>
            <person name="Ivanova N."/>
            <person name="Ovchinnikova G."/>
            <person name="Logan B."/>
            <person name="Oda Y."/>
            <person name="Harwood C."/>
            <person name="Woyke T."/>
        </authorList>
    </citation>
    <scope>NUCLEOTIDE SEQUENCE [LARGE SCALE GENOMIC DNA]</scope>
    <source>
        <strain evidence="3">DX-1</strain>
    </source>
</reference>
<dbReference type="KEGG" id="rpx:Rpdx1_2983"/>
<gene>
    <name evidence="3" type="ordered locus">Rpdx1_2983</name>
</gene>
<feature type="domain" description="HNH nuclease" evidence="2">
    <location>
        <begin position="52"/>
        <end position="93"/>
    </location>
</feature>
<dbReference type="SUPFAM" id="SSF54060">
    <property type="entry name" value="His-Me finger endonucleases"/>
    <property type="match status" value="1"/>
</dbReference>
<dbReference type="STRING" id="652103.Rpdx1_2983"/>
<dbReference type="EMBL" id="CP002418">
    <property type="protein sequence ID" value="ADU44564.1"/>
    <property type="molecule type" value="Genomic_DNA"/>
</dbReference>
<evidence type="ECO:0000313" key="3">
    <source>
        <dbReference type="EMBL" id="ADU44564.1"/>
    </source>
</evidence>
<feature type="compositionally biased region" description="Basic and acidic residues" evidence="1">
    <location>
        <begin position="81"/>
        <end position="93"/>
    </location>
</feature>
<sequence>MSNKSLKERFWAKVQKSSDPGACWLWSGTTTSTGYGLMWVKDREGRWRNLGAHRVALALSGKNVVGRFVLHRCDNPSCVRPDHLRRGSHKDNMADMTSKGRQARGSGHGRAKLTEDNVMDIRIRYSAGMITQRELADEFGVRREQISDIVNLKSWKHLEQAS</sequence>
<evidence type="ECO:0000313" key="4">
    <source>
        <dbReference type="Proteomes" id="UP000001402"/>
    </source>
</evidence>
<protein>
    <recommendedName>
        <fullName evidence="2">HNH nuclease domain-containing protein</fullName>
    </recommendedName>
</protein>
<dbReference type="HOGENOM" id="CLU_099810_1_0_5"/>
<feature type="region of interest" description="Disordered" evidence="1">
    <location>
        <begin position="81"/>
        <end position="111"/>
    </location>
</feature>